<keyword evidence="4" id="KW-1185">Reference proteome</keyword>
<dbReference type="EMBL" id="NIVC01000146">
    <property type="protein sequence ID" value="PAA89580.1"/>
    <property type="molecule type" value="Genomic_DNA"/>
</dbReference>
<dbReference type="OrthoDB" id="447516at2759"/>
<comment type="caution">
    <text evidence="2">The sequence shown here is derived from an EMBL/GenBank/DDBJ whole genome shotgun (WGS) entry which is preliminary data.</text>
</comment>
<accession>A0A267E4E4</accession>
<dbReference type="AlphaFoldDB" id="A0A267E4E4"/>
<feature type="compositionally biased region" description="Polar residues" evidence="1">
    <location>
        <begin position="1"/>
        <end position="10"/>
    </location>
</feature>
<reference evidence="2 4" key="1">
    <citation type="submission" date="2017-06" db="EMBL/GenBank/DDBJ databases">
        <title>A platform for efficient transgenesis in Macrostomum lignano, a flatworm model organism for stem cell research.</title>
        <authorList>
            <person name="Berezikov E."/>
        </authorList>
    </citation>
    <scope>NUCLEOTIDE SEQUENCE [LARGE SCALE GENOMIC DNA]</scope>
    <source>
        <strain evidence="2">DV1</strain>
        <tissue evidence="2">Whole organism</tissue>
    </source>
</reference>
<evidence type="ECO:0000256" key="1">
    <source>
        <dbReference type="SAM" id="MobiDB-lite"/>
    </source>
</evidence>
<gene>
    <name evidence="3" type="ORF">BOX15_Mlig022812g1</name>
    <name evidence="2" type="ORF">BOX15_Mlig022812g3</name>
</gene>
<protein>
    <submittedName>
        <fullName evidence="2">Uncharacterized protein</fullName>
    </submittedName>
</protein>
<sequence length="261" mass="28415">MGNQQANSDRQGQQPLPAPSQQQQQHRRKRRFKAKSDDSANHLTSISATGAAEPSGSTPAPPAVVEPDAEADADAAEVAEPGLSRRDEGSTSAAYMYKLLPPPDEESATFGGGGGGGLGGMKRSPAFDADVSELPSKTDEQIRCLVARTAACCVVNDDHMFPDSVTPCKVDGRLSVDYDVPYIDDDFFIFDEWYITDDKRWSCLRREELPRLAECEDSRVTESAVTSVNATPQHKQATSGSRAFGRSVRLFQLCCGRRRRS</sequence>
<evidence type="ECO:0000313" key="3">
    <source>
        <dbReference type="EMBL" id="PAA89580.1"/>
    </source>
</evidence>
<dbReference type="EMBL" id="NIVC01002621">
    <property type="protein sequence ID" value="PAA56435.1"/>
    <property type="molecule type" value="Genomic_DNA"/>
</dbReference>
<evidence type="ECO:0000313" key="4">
    <source>
        <dbReference type="Proteomes" id="UP000215902"/>
    </source>
</evidence>
<organism evidence="2 4">
    <name type="scientific">Macrostomum lignano</name>
    <dbReference type="NCBI Taxonomy" id="282301"/>
    <lineage>
        <taxon>Eukaryota</taxon>
        <taxon>Metazoa</taxon>
        <taxon>Spiralia</taxon>
        <taxon>Lophotrochozoa</taxon>
        <taxon>Platyhelminthes</taxon>
        <taxon>Rhabditophora</taxon>
        <taxon>Macrostomorpha</taxon>
        <taxon>Macrostomida</taxon>
        <taxon>Macrostomidae</taxon>
        <taxon>Macrostomum</taxon>
    </lineage>
</organism>
<name>A0A267E4E4_9PLAT</name>
<feature type="compositionally biased region" description="Acidic residues" evidence="1">
    <location>
        <begin position="67"/>
        <end position="77"/>
    </location>
</feature>
<evidence type="ECO:0000313" key="2">
    <source>
        <dbReference type="EMBL" id="PAA56435.1"/>
    </source>
</evidence>
<feature type="region of interest" description="Disordered" evidence="1">
    <location>
        <begin position="1"/>
        <end position="90"/>
    </location>
</feature>
<feature type="compositionally biased region" description="Low complexity" evidence="1">
    <location>
        <begin position="11"/>
        <end position="24"/>
    </location>
</feature>
<dbReference type="Proteomes" id="UP000215902">
    <property type="component" value="Unassembled WGS sequence"/>
</dbReference>
<proteinExistence type="predicted"/>